<evidence type="ECO:0000256" key="2">
    <source>
        <dbReference type="ARBA" id="ARBA00022737"/>
    </source>
</evidence>
<evidence type="ECO:0000313" key="6">
    <source>
        <dbReference type="EMBL" id="CAD8075630.1"/>
    </source>
</evidence>
<proteinExistence type="predicted"/>
<accession>A0A8S1M5S9</accession>
<dbReference type="AlphaFoldDB" id="A0A8S1M5S9"/>
<comment type="caution">
    <text evidence="6">The sequence shown here is derived from an EMBL/GenBank/DDBJ whole genome shotgun (WGS) entry which is preliminary data.</text>
</comment>
<feature type="domain" description="EF-hand" evidence="5">
    <location>
        <begin position="317"/>
        <end position="352"/>
    </location>
</feature>
<dbReference type="CDD" id="cd00051">
    <property type="entry name" value="EFh"/>
    <property type="match status" value="1"/>
</dbReference>
<organism evidence="6 7">
    <name type="scientific">Paramecium sonneborni</name>
    <dbReference type="NCBI Taxonomy" id="65129"/>
    <lineage>
        <taxon>Eukaryota</taxon>
        <taxon>Sar</taxon>
        <taxon>Alveolata</taxon>
        <taxon>Ciliophora</taxon>
        <taxon>Intramacronucleata</taxon>
        <taxon>Oligohymenophorea</taxon>
        <taxon>Peniculida</taxon>
        <taxon>Parameciidae</taxon>
        <taxon>Paramecium</taxon>
    </lineage>
</organism>
<gene>
    <name evidence="6" type="ORF">PSON_ATCC_30995.1.T0330326</name>
</gene>
<dbReference type="GO" id="GO:0005509">
    <property type="term" value="F:calcium ion binding"/>
    <property type="evidence" value="ECO:0007669"/>
    <property type="project" value="InterPro"/>
</dbReference>
<evidence type="ECO:0000259" key="5">
    <source>
        <dbReference type="PROSITE" id="PS50222"/>
    </source>
</evidence>
<evidence type="ECO:0000256" key="3">
    <source>
        <dbReference type="ARBA" id="ARBA00022837"/>
    </source>
</evidence>
<feature type="domain" description="EF-hand" evidence="5">
    <location>
        <begin position="354"/>
        <end position="389"/>
    </location>
</feature>
<keyword evidence="7" id="KW-1185">Reference proteome</keyword>
<dbReference type="Pfam" id="PF13499">
    <property type="entry name" value="EF-hand_7"/>
    <property type="match status" value="2"/>
</dbReference>
<keyword evidence="1" id="KW-0479">Metal-binding</keyword>
<dbReference type="InterPro" id="IPR051581">
    <property type="entry name" value="Ca-bind"/>
</dbReference>
<dbReference type="PANTHER" id="PTHR34524">
    <property type="entry name" value="CALCYPHOSIN"/>
    <property type="match status" value="1"/>
</dbReference>
<feature type="region of interest" description="Disordered" evidence="4">
    <location>
        <begin position="235"/>
        <end position="285"/>
    </location>
</feature>
<evidence type="ECO:0000256" key="1">
    <source>
        <dbReference type="ARBA" id="ARBA00022723"/>
    </source>
</evidence>
<dbReference type="EMBL" id="CAJJDN010000033">
    <property type="protein sequence ID" value="CAD8075630.1"/>
    <property type="molecule type" value="Genomic_DNA"/>
</dbReference>
<protein>
    <recommendedName>
        <fullName evidence="5">EF-hand domain-containing protein</fullName>
    </recommendedName>
</protein>
<dbReference type="PANTHER" id="PTHR34524:SF6">
    <property type="entry name" value="CALCYPHOSINE LIKE"/>
    <property type="match status" value="1"/>
</dbReference>
<evidence type="ECO:0000313" key="7">
    <source>
        <dbReference type="Proteomes" id="UP000692954"/>
    </source>
</evidence>
<dbReference type="Proteomes" id="UP000692954">
    <property type="component" value="Unassembled WGS sequence"/>
</dbReference>
<dbReference type="InterPro" id="IPR018247">
    <property type="entry name" value="EF_Hand_1_Ca_BS"/>
</dbReference>
<dbReference type="PROSITE" id="PS00018">
    <property type="entry name" value="EF_HAND_1"/>
    <property type="match status" value="2"/>
</dbReference>
<sequence length="392" mass="47410">MLSQQTLQMFRKYLEDFIKFENEVENKREQLAHNIYFEPYTIFSRLDCKKILHIDINDLKNFFSDNGLIDCDDDLLLMIRKLDIDKDQYISFSEFSRYILPHRDQELNCLANNRQSYHLHENNLPILVQKQLMQVFQAEIELNKKMFNQIQQLKGQPDWNTIAIWESLSSCRRWDIKILQQFFDQSQLLYNTKDLENFIYRNSKERDYRINYSDFLYLIFAHEEENKNYTFCTPPKNKKQINQKKSNLQPQTNFRTDESTNIKSDKLNWNKQSQSHHQDGQRHDEVEVSEFRINENEDEDQNILELLLNKLKIQNKMKGVVLKQLFQQIDENKKGFITLEDLMNYFQNVLNQPQNIEELIRLTKVLDKNKDGIISEKEFCAQIVRHMYIQQF</sequence>
<dbReference type="PROSITE" id="PS50222">
    <property type="entry name" value="EF_HAND_2"/>
    <property type="match status" value="3"/>
</dbReference>
<keyword evidence="2" id="KW-0677">Repeat</keyword>
<dbReference type="SMART" id="SM00054">
    <property type="entry name" value="EFh"/>
    <property type="match status" value="3"/>
</dbReference>
<feature type="domain" description="EF-hand" evidence="5">
    <location>
        <begin position="70"/>
        <end position="105"/>
    </location>
</feature>
<name>A0A8S1M5S9_9CILI</name>
<evidence type="ECO:0000256" key="4">
    <source>
        <dbReference type="SAM" id="MobiDB-lite"/>
    </source>
</evidence>
<feature type="compositionally biased region" description="Basic and acidic residues" evidence="4">
    <location>
        <begin position="255"/>
        <end position="268"/>
    </location>
</feature>
<dbReference type="OrthoDB" id="293868at2759"/>
<dbReference type="InterPro" id="IPR002048">
    <property type="entry name" value="EF_hand_dom"/>
</dbReference>
<reference evidence="6" key="1">
    <citation type="submission" date="2021-01" db="EMBL/GenBank/DDBJ databases">
        <authorList>
            <consortium name="Genoscope - CEA"/>
            <person name="William W."/>
        </authorList>
    </citation>
    <scope>NUCLEOTIDE SEQUENCE</scope>
</reference>
<feature type="compositionally biased region" description="Basic and acidic residues" evidence="4">
    <location>
        <begin position="276"/>
        <end position="285"/>
    </location>
</feature>
<keyword evidence="3" id="KW-0106">Calcium</keyword>